<dbReference type="AlphaFoldDB" id="A0A1G2NZW5"/>
<dbReference type="EMBL" id="MHSK01000031">
    <property type="protein sequence ID" value="OHA41573.1"/>
    <property type="molecule type" value="Genomic_DNA"/>
</dbReference>
<name>A0A1G2NZW5_9BACT</name>
<gene>
    <name evidence="1" type="ORF">A3G52_02820</name>
</gene>
<evidence type="ECO:0000313" key="2">
    <source>
        <dbReference type="Proteomes" id="UP000177269"/>
    </source>
</evidence>
<accession>A0A1G2NZW5</accession>
<organism evidence="1 2">
    <name type="scientific">Candidatus Taylorbacteria bacterium RIFCSPLOWO2_12_FULL_43_20</name>
    <dbReference type="NCBI Taxonomy" id="1802332"/>
    <lineage>
        <taxon>Bacteria</taxon>
        <taxon>Candidatus Tayloriibacteriota</taxon>
    </lineage>
</organism>
<protein>
    <submittedName>
        <fullName evidence="1">Uncharacterized protein</fullName>
    </submittedName>
</protein>
<evidence type="ECO:0000313" key="1">
    <source>
        <dbReference type="EMBL" id="OHA41573.1"/>
    </source>
</evidence>
<proteinExistence type="predicted"/>
<reference evidence="1 2" key="1">
    <citation type="journal article" date="2016" name="Nat. Commun.">
        <title>Thousands of microbial genomes shed light on interconnected biogeochemical processes in an aquifer system.</title>
        <authorList>
            <person name="Anantharaman K."/>
            <person name="Brown C.T."/>
            <person name="Hug L.A."/>
            <person name="Sharon I."/>
            <person name="Castelle C.J."/>
            <person name="Probst A.J."/>
            <person name="Thomas B.C."/>
            <person name="Singh A."/>
            <person name="Wilkins M.J."/>
            <person name="Karaoz U."/>
            <person name="Brodie E.L."/>
            <person name="Williams K.H."/>
            <person name="Hubbard S.S."/>
            <person name="Banfield J.F."/>
        </authorList>
    </citation>
    <scope>NUCLEOTIDE SEQUENCE [LARGE SCALE GENOMIC DNA]</scope>
</reference>
<sequence>MVQLLHHPEELEGEISSSPLPLSCSAEALLRAKGDIGIGLTQKFVLVGVIPAKAGIQGITTHSGFPFSRE</sequence>
<comment type="caution">
    <text evidence="1">The sequence shown here is derived from an EMBL/GenBank/DDBJ whole genome shotgun (WGS) entry which is preliminary data.</text>
</comment>
<dbReference type="Proteomes" id="UP000177269">
    <property type="component" value="Unassembled WGS sequence"/>
</dbReference>